<protein>
    <submittedName>
        <fullName evidence="2">Uncharacterized protein</fullName>
    </submittedName>
</protein>
<sequence length="446" mass="47379">MSICSPPSKVPAPSPAASAPTLPVIPASPIASTASLLTPLSVVAATLATPASSLLKTQQSALAQAVQHSSSVFTTPTKSATVGKPAPLSAWKKYRKDSPPNPDFSQHRRHAGFVLHARHVILQGVEGRACLPGELRTWGANAVEGVTELTDFVAPYLPLETQTKLRLAAELNTGYKPPICFGGVPMFLKDTFGTPRNISNLSAHMPSPAPVIMTVDIGLTELCAVLLNGIHNKHEKNMIYALYRDANQPPLLGRSIMAAQQSPELAKPPYTTTSRQHSSSSISHALDESLTGSPTSSTGSSSESAANVSQHLLSVGQAMQFATINAPIAGPSGSERREVIEISDTESSPAPKLTDSDNEKPLLKRPSQVVNVPKRLADAKGKAKAQLEPAQVLRENLEDLHPYLCSAQGASPAQMRDLTQSLRRCFSSAPNLIKEQCHKTPAPYST</sequence>
<dbReference type="EMBL" id="JADNRY010000130">
    <property type="protein sequence ID" value="KAF9064132.1"/>
    <property type="molecule type" value="Genomic_DNA"/>
</dbReference>
<keyword evidence="3" id="KW-1185">Reference proteome</keyword>
<dbReference type="AlphaFoldDB" id="A0A9P5PJ28"/>
<feature type="region of interest" description="Disordered" evidence="1">
    <location>
        <begin position="342"/>
        <end position="361"/>
    </location>
</feature>
<evidence type="ECO:0000313" key="2">
    <source>
        <dbReference type="EMBL" id="KAF9064132.1"/>
    </source>
</evidence>
<gene>
    <name evidence="2" type="ORF">BDP27DRAFT_1367438</name>
</gene>
<dbReference type="Proteomes" id="UP000772434">
    <property type="component" value="Unassembled WGS sequence"/>
</dbReference>
<proteinExistence type="predicted"/>
<feature type="compositionally biased region" description="Low complexity" evidence="1">
    <location>
        <begin position="271"/>
        <end position="304"/>
    </location>
</feature>
<reference evidence="2" key="1">
    <citation type="submission" date="2020-11" db="EMBL/GenBank/DDBJ databases">
        <authorList>
            <consortium name="DOE Joint Genome Institute"/>
            <person name="Ahrendt S."/>
            <person name="Riley R."/>
            <person name="Andreopoulos W."/>
            <person name="Labutti K."/>
            <person name="Pangilinan J."/>
            <person name="Ruiz-Duenas F.J."/>
            <person name="Barrasa J.M."/>
            <person name="Sanchez-Garcia M."/>
            <person name="Camarero S."/>
            <person name="Miyauchi S."/>
            <person name="Serrano A."/>
            <person name="Linde D."/>
            <person name="Babiker R."/>
            <person name="Drula E."/>
            <person name="Ayuso-Fernandez I."/>
            <person name="Pacheco R."/>
            <person name="Padilla G."/>
            <person name="Ferreira P."/>
            <person name="Barriuso J."/>
            <person name="Kellner H."/>
            <person name="Castanera R."/>
            <person name="Alfaro M."/>
            <person name="Ramirez L."/>
            <person name="Pisabarro A.G."/>
            <person name="Kuo A."/>
            <person name="Tritt A."/>
            <person name="Lipzen A."/>
            <person name="He G."/>
            <person name="Yan M."/>
            <person name="Ng V."/>
            <person name="Cullen D."/>
            <person name="Martin F."/>
            <person name="Rosso M.-N."/>
            <person name="Henrissat B."/>
            <person name="Hibbett D."/>
            <person name="Martinez A.T."/>
            <person name="Grigoriev I.V."/>
        </authorList>
    </citation>
    <scope>NUCLEOTIDE SEQUENCE</scope>
    <source>
        <strain evidence="2">AH 40177</strain>
    </source>
</reference>
<comment type="caution">
    <text evidence="2">The sequence shown here is derived from an EMBL/GenBank/DDBJ whole genome shotgun (WGS) entry which is preliminary data.</text>
</comment>
<organism evidence="2 3">
    <name type="scientific">Rhodocollybia butyracea</name>
    <dbReference type="NCBI Taxonomy" id="206335"/>
    <lineage>
        <taxon>Eukaryota</taxon>
        <taxon>Fungi</taxon>
        <taxon>Dikarya</taxon>
        <taxon>Basidiomycota</taxon>
        <taxon>Agaricomycotina</taxon>
        <taxon>Agaricomycetes</taxon>
        <taxon>Agaricomycetidae</taxon>
        <taxon>Agaricales</taxon>
        <taxon>Marasmiineae</taxon>
        <taxon>Omphalotaceae</taxon>
        <taxon>Rhodocollybia</taxon>
    </lineage>
</organism>
<evidence type="ECO:0000256" key="1">
    <source>
        <dbReference type="SAM" id="MobiDB-lite"/>
    </source>
</evidence>
<feature type="region of interest" description="Disordered" evidence="1">
    <location>
        <begin position="265"/>
        <end position="305"/>
    </location>
</feature>
<evidence type="ECO:0000313" key="3">
    <source>
        <dbReference type="Proteomes" id="UP000772434"/>
    </source>
</evidence>
<name>A0A9P5PJ28_9AGAR</name>
<accession>A0A9P5PJ28</accession>